<organism evidence="2 3">
    <name type="scientific">Metabacillus flavus</name>
    <dbReference type="NCBI Taxonomy" id="2823519"/>
    <lineage>
        <taxon>Bacteria</taxon>
        <taxon>Bacillati</taxon>
        <taxon>Bacillota</taxon>
        <taxon>Bacilli</taxon>
        <taxon>Bacillales</taxon>
        <taxon>Bacillaceae</taxon>
        <taxon>Metabacillus</taxon>
    </lineage>
</organism>
<evidence type="ECO:0000256" key="1">
    <source>
        <dbReference type="SAM" id="Phobius"/>
    </source>
</evidence>
<sequence length="187" mass="21591">MQGIFQIKENIVEIRTKNFHIIWGLLATLGTFIASLILFIQGIKFESSYSLIYIATSFIGMPFGLITFLWGAPGFFSKRKTILIINKGKTLASAVKNKRTVNISDIKEIRMDRHFFSLSGIIYEDIIIITRSGKRKRIPSYNLVGPVVFDRFVRDYILPYMDEKDREVWLQNNKGFYFAESSNNVSK</sequence>
<keyword evidence="3" id="KW-1185">Reference proteome</keyword>
<evidence type="ECO:0000313" key="3">
    <source>
        <dbReference type="Proteomes" id="UP000682403"/>
    </source>
</evidence>
<comment type="caution">
    <text evidence="2">The sequence shown here is derived from an EMBL/GenBank/DDBJ whole genome shotgun (WGS) entry which is preliminary data.</text>
</comment>
<dbReference type="EMBL" id="JAGVRK010000001">
    <property type="protein sequence ID" value="MBS2970637.1"/>
    <property type="molecule type" value="Genomic_DNA"/>
</dbReference>
<feature type="transmembrane region" description="Helical" evidence="1">
    <location>
        <begin position="21"/>
        <end position="43"/>
    </location>
</feature>
<evidence type="ECO:0000313" key="2">
    <source>
        <dbReference type="EMBL" id="MBS2970637.1"/>
    </source>
</evidence>
<dbReference type="RefSeq" id="WP_211561182.1">
    <property type="nucleotide sequence ID" value="NZ_JAGVRK010000001.1"/>
</dbReference>
<keyword evidence="1" id="KW-0472">Membrane</keyword>
<name>A0ABS5LIS6_9BACI</name>
<dbReference type="Pfam" id="PF17353">
    <property type="entry name" value="DUF5381"/>
    <property type="match status" value="1"/>
</dbReference>
<feature type="transmembrane region" description="Helical" evidence="1">
    <location>
        <begin position="49"/>
        <end position="70"/>
    </location>
</feature>
<dbReference type="InterPro" id="IPR035324">
    <property type="entry name" value="DUF5381"/>
</dbReference>
<keyword evidence="1" id="KW-1133">Transmembrane helix</keyword>
<accession>A0ABS5LIS6</accession>
<keyword evidence="1" id="KW-0812">Transmembrane</keyword>
<protein>
    <submittedName>
        <fullName evidence="2">DUF5381 family protein</fullName>
    </submittedName>
</protein>
<proteinExistence type="predicted"/>
<reference evidence="2 3" key="1">
    <citation type="submission" date="2021-04" db="EMBL/GenBank/DDBJ databases">
        <title>Metabacillus sp. strain KIGAM252 whole genome sequence.</title>
        <authorList>
            <person name="Seo M.-J."/>
            <person name="Cho E.-S."/>
            <person name="Hwang C.Y."/>
            <person name="Yoon D.J."/>
        </authorList>
    </citation>
    <scope>NUCLEOTIDE SEQUENCE [LARGE SCALE GENOMIC DNA]</scope>
    <source>
        <strain evidence="2 3">KIGAM252</strain>
    </source>
</reference>
<dbReference type="Proteomes" id="UP000682403">
    <property type="component" value="Unassembled WGS sequence"/>
</dbReference>
<gene>
    <name evidence="2" type="ORF">J9317_17985</name>
</gene>